<name>A0A645AQ89_9ZZZZ</name>
<protein>
    <submittedName>
        <fullName evidence="1">Uncharacterized protein</fullName>
    </submittedName>
</protein>
<dbReference type="EMBL" id="VSSQ01015272">
    <property type="protein sequence ID" value="MPM55435.1"/>
    <property type="molecule type" value="Genomic_DNA"/>
</dbReference>
<comment type="caution">
    <text evidence="1">The sequence shown here is derived from an EMBL/GenBank/DDBJ whole genome shotgun (WGS) entry which is preliminary data.</text>
</comment>
<dbReference type="AlphaFoldDB" id="A0A645AQ89"/>
<accession>A0A645AQ89</accession>
<evidence type="ECO:0000313" key="1">
    <source>
        <dbReference type="EMBL" id="MPM55435.1"/>
    </source>
</evidence>
<sequence length="240" mass="28372">MEEYYILVLCHFEKIHGYFVGCKQLYSFGKFGFFTHGNPYVGIYGICALDCFKVGRVLYNCSGLFGYFLHLRHELFIWLKFLWSYGHIVHSKFGSAYHKSIAHIVSGIPYESKLHFIQWFEDIFHHGEEVCKNLCGMILVGQTVPYRNTAVLSKLLNNLLRETSEFNTVKHSAKNPCCILYSFLMSELYIIFSQIFRMSTFINTTYHKRTSCSCRWFLKYKRYVFINKILLKYSFSLLFL</sequence>
<proteinExistence type="predicted"/>
<organism evidence="1">
    <name type="scientific">bioreactor metagenome</name>
    <dbReference type="NCBI Taxonomy" id="1076179"/>
    <lineage>
        <taxon>unclassified sequences</taxon>
        <taxon>metagenomes</taxon>
        <taxon>ecological metagenomes</taxon>
    </lineage>
</organism>
<reference evidence="1" key="1">
    <citation type="submission" date="2019-08" db="EMBL/GenBank/DDBJ databases">
        <authorList>
            <person name="Kucharzyk K."/>
            <person name="Murdoch R.W."/>
            <person name="Higgins S."/>
            <person name="Loffler F."/>
        </authorList>
    </citation>
    <scope>NUCLEOTIDE SEQUENCE</scope>
</reference>
<gene>
    <name evidence="1" type="ORF">SDC9_102232</name>
</gene>